<evidence type="ECO:0000313" key="4">
    <source>
        <dbReference type="Proteomes" id="UP000466535"/>
    </source>
</evidence>
<dbReference type="InterPro" id="IPR006683">
    <property type="entry name" value="Thioestr_dom"/>
</dbReference>
<keyword evidence="1" id="KW-0378">Hydrolase</keyword>
<feature type="domain" description="Thioesterase" evidence="2">
    <location>
        <begin position="48"/>
        <end position="102"/>
    </location>
</feature>
<accession>A0A6B0TAA8</accession>
<evidence type="ECO:0000256" key="1">
    <source>
        <dbReference type="ARBA" id="ARBA00022801"/>
    </source>
</evidence>
<dbReference type="EMBL" id="WUUT01000005">
    <property type="protein sequence ID" value="MXR52533.1"/>
    <property type="molecule type" value="Genomic_DNA"/>
</dbReference>
<proteinExistence type="predicted"/>
<protein>
    <submittedName>
        <fullName evidence="3">Hotdog fold thioesterase</fullName>
    </submittedName>
</protein>
<dbReference type="AlphaFoldDB" id="A0A6B0TAA8"/>
<dbReference type="Gene3D" id="3.10.129.10">
    <property type="entry name" value="Hotdog Thioesterase"/>
    <property type="match status" value="1"/>
</dbReference>
<dbReference type="SUPFAM" id="SSF54637">
    <property type="entry name" value="Thioesterase/thiol ester dehydrase-isomerase"/>
    <property type="match status" value="1"/>
</dbReference>
<evidence type="ECO:0000313" key="3">
    <source>
        <dbReference type="EMBL" id="MXR52533.1"/>
    </source>
</evidence>
<dbReference type="InterPro" id="IPR003736">
    <property type="entry name" value="PAAI_dom"/>
</dbReference>
<comment type="caution">
    <text evidence="3">The sequence shown here is derived from an EMBL/GenBank/DDBJ whole genome shotgun (WGS) entry which is preliminary data.</text>
</comment>
<dbReference type="CDD" id="cd03443">
    <property type="entry name" value="PaaI_thioesterase"/>
    <property type="match status" value="1"/>
</dbReference>
<dbReference type="GO" id="GO:0016787">
    <property type="term" value="F:hydrolase activity"/>
    <property type="evidence" value="ECO:0007669"/>
    <property type="project" value="UniProtKB-KW"/>
</dbReference>
<dbReference type="NCBIfam" id="TIGR00369">
    <property type="entry name" value="unchar_dom_1"/>
    <property type="match status" value="1"/>
</dbReference>
<evidence type="ECO:0000259" key="2">
    <source>
        <dbReference type="Pfam" id="PF03061"/>
    </source>
</evidence>
<dbReference type="Pfam" id="PF03061">
    <property type="entry name" value="4HBT"/>
    <property type="match status" value="1"/>
</dbReference>
<organism evidence="3 4">
    <name type="scientific">Halovenus carboxidivorans</name>
    <dbReference type="NCBI Taxonomy" id="2692199"/>
    <lineage>
        <taxon>Archaea</taxon>
        <taxon>Methanobacteriati</taxon>
        <taxon>Methanobacteriota</taxon>
        <taxon>Stenosarchaea group</taxon>
        <taxon>Halobacteria</taxon>
        <taxon>Halobacteriales</taxon>
        <taxon>Haloarculaceae</taxon>
        <taxon>Halovenus</taxon>
    </lineage>
</organism>
<keyword evidence="4" id="KW-1185">Reference proteome</keyword>
<gene>
    <name evidence="3" type="ORF">GRX03_13060</name>
</gene>
<dbReference type="Proteomes" id="UP000466535">
    <property type="component" value="Unassembled WGS sequence"/>
</dbReference>
<name>A0A6B0TAA8_9EURY</name>
<dbReference type="RefSeq" id="WP_159764663.1">
    <property type="nucleotide sequence ID" value="NZ_WUUT01000005.1"/>
</dbReference>
<dbReference type="OrthoDB" id="211911at2157"/>
<dbReference type="InterPro" id="IPR029069">
    <property type="entry name" value="HotDog_dom_sf"/>
</dbReference>
<reference evidence="3 4" key="1">
    <citation type="submission" date="2019-12" db="EMBL/GenBank/DDBJ databases">
        <title>Isolation and characterization of three novel carbon monoxide-oxidizing members of Halobacteria from salione crusts and soils.</title>
        <authorList>
            <person name="Myers M.R."/>
            <person name="King G.M."/>
        </authorList>
    </citation>
    <scope>NUCLEOTIDE SEQUENCE [LARGE SCALE GENOMIC DNA]</scope>
    <source>
        <strain evidence="3 4">WSH3</strain>
    </source>
</reference>
<sequence>MSEHYRKLERMYHDHAPINEFFDPELNVSEGEATIDLPVSEKLHHPAGAVHGTAYFKALDDAAFFAANSLVEDVFVLTTQMNLYLTRPITEGTMHARGEVVHDNPGQYIAGSVIEDDDGSQLARATATFVPSDIELGPEIGYE</sequence>